<evidence type="ECO:0000313" key="3">
    <source>
        <dbReference type="Proteomes" id="UP001327560"/>
    </source>
</evidence>
<gene>
    <name evidence="2" type="ORF">Cni_G01216</name>
</gene>
<keyword evidence="1" id="KW-0732">Signal</keyword>
<sequence>MEKLFFTALLVLLVLASSVHDINGAFANGAGRQQHMTRSPPFEESALATRIAESWPKEEHLISFHQENTYVAELLSFKAQIGSRGDNEDL</sequence>
<keyword evidence="3" id="KW-1185">Reference proteome</keyword>
<feature type="chain" id="PRO_5042927315" evidence="1">
    <location>
        <begin position="25"/>
        <end position="90"/>
    </location>
</feature>
<proteinExistence type="predicted"/>
<dbReference type="Proteomes" id="UP001327560">
    <property type="component" value="Chromosome 1"/>
</dbReference>
<evidence type="ECO:0000313" key="2">
    <source>
        <dbReference type="EMBL" id="WOK92525.1"/>
    </source>
</evidence>
<dbReference type="EMBL" id="CP136890">
    <property type="protein sequence ID" value="WOK92525.1"/>
    <property type="molecule type" value="Genomic_DNA"/>
</dbReference>
<organism evidence="2 3">
    <name type="scientific">Canna indica</name>
    <name type="common">Indian-shot</name>
    <dbReference type="NCBI Taxonomy" id="4628"/>
    <lineage>
        <taxon>Eukaryota</taxon>
        <taxon>Viridiplantae</taxon>
        <taxon>Streptophyta</taxon>
        <taxon>Embryophyta</taxon>
        <taxon>Tracheophyta</taxon>
        <taxon>Spermatophyta</taxon>
        <taxon>Magnoliopsida</taxon>
        <taxon>Liliopsida</taxon>
        <taxon>Zingiberales</taxon>
        <taxon>Cannaceae</taxon>
        <taxon>Canna</taxon>
    </lineage>
</organism>
<evidence type="ECO:0000256" key="1">
    <source>
        <dbReference type="SAM" id="SignalP"/>
    </source>
</evidence>
<reference evidence="2 3" key="1">
    <citation type="submission" date="2023-10" db="EMBL/GenBank/DDBJ databases">
        <title>Chromosome-scale genome assembly provides insights into flower coloration mechanisms of Canna indica.</title>
        <authorList>
            <person name="Li C."/>
        </authorList>
    </citation>
    <scope>NUCLEOTIDE SEQUENCE [LARGE SCALE GENOMIC DNA]</scope>
    <source>
        <tissue evidence="2">Flower</tissue>
    </source>
</reference>
<protein>
    <submittedName>
        <fullName evidence="2">Uncharacterized protein</fullName>
    </submittedName>
</protein>
<accession>A0AAQ3JPS2</accession>
<name>A0AAQ3JPS2_9LILI</name>
<dbReference type="AlphaFoldDB" id="A0AAQ3JPS2"/>
<feature type="signal peptide" evidence="1">
    <location>
        <begin position="1"/>
        <end position="24"/>
    </location>
</feature>